<dbReference type="PANTHER" id="PTHR42718:SF9">
    <property type="entry name" value="MAJOR FACILITATOR SUPERFAMILY MULTIDRUG TRANSPORTER MFSC"/>
    <property type="match status" value="1"/>
</dbReference>
<dbReference type="Proteomes" id="UP000272400">
    <property type="component" value="Unassembled WGS sequence"/>
</dbReference>
<name>A0A3N1D162_9ACTN</name>
<dbReference type="SUPFAM" id="SSF103473">
    <property type="entry name" value="MFS general substrate transporter"/>
    <property type="match status" value="1"/>
</dbReference>
<feature type="transmembrane region" description="Helical" evidence="6">
    <location>
        <begin position="438"/>
        <end position="463"/>
    </location>
</feature>
<dbReference type="OrthoDB" id="8878955at2"/>
<proteinExistence type="predicted"/>
<keyword evidence="3 6" id="KW-0812">Transmembrane</keyword>
<feature type="transmembrane region" description="Helical" evidence="6">
    <location>
        <begin position="136"/>
        <end position="160"/>
    </location>
</feature>
<keyword evidence="2" id="KW-0813">Transport</keyword>
<keyword evidence="4 6" id="KW-1133">Transmembrane helix</keyword>
<sequence>MNAPAPKARPFLAVLLTMMLIEGAGIFEQSMVLGGIPFFAEHFQADLVAVSWIITIFVLVGAVSAVVAGRLGDLYGRRRVLVVLLTLSLLGSVVSIVFGTLPALIAGRALQGTSAGIIPLLIGIARETMPEKRVPVVVSIITATATLSGGLGMLVAGIFIDAGQWRLMFAAAGGLALLALLACVLTLPNSPGSADGSGRVDWVGAALLTPALSLVLYGLTSANGKGFGSSAVLATAGIGAVLLAVWVWWELRTSDPIVDLRLMIDAKISRTMLVVVFSGLGLLSVSSIISPLAAQLPADLPVGAGLSATQFGGISMLGAVIGFALSPLAGKFAARHGGALLSIIAGGIALVAILLLLRSPLNKEVPVVGTAIVLMGVAAAFLLAAIYNMLVESVPAENTGAFIGTAQVVRNLLMAVGTAAASSLISSDVVPGTTAPTAGAWALTLGYLIAVIVIAIGVAFTVFRRSAAVAAPAPLAVREA</sequence>
<keyword evidence="9" id="KW-1185">Reference proteome</keyword>
<dbReference type="Gene3D" id="1.20.1720.10">
    <property type="entry name" value="Multidrug resistance protein D"/>
    <property type="match status" value="1"/>
</dbReference>
<dbReference type="PROSITE" id="PS50850">
    <property type="entry name" value="MFS"/>
    <property type="match status" value="1"/>
</dbReference>
<feature type="transmembrane region" description="Helical" evidence="6">
    <location>
        <begin position="300"/>
        <end position="325"/>
    </location>
</feature>
<feature type="transmembrane region" description="Helical" evidence="6">
    <location>
        <begin position="272"/>
        <end position="294"/>
    </location>
</feature>
<feature type="transmembrane region" description="Helical" evidence="6">
    <location>
        <begin position="365"/>
        <end position="387"/>
    </location>
</feature>
<feature type="transmembrane region" description="Helical" evidence="6">
    <location>
        <begin position="408"/>
        <end position="426"/>
    </location>
</feature>
<comment type="subcellular location">
    <subcellularLocation>
        <location evidence="1">Cell membrane</location>
        <topology evidence="1">Multi-pass membrane protein</topology>
    </subcellularLocation>
</comment>
<reference evidence="8 9" key="1">
    <citation type="submission" date="2018-11" db="EMBL/GenBank/DDBJ databases">
        <title>Sequencing the genomes of 1000 actinobacteria strains.</title>
        <authorList>
            <person name="Klenk H.-P."/>
        </authorList>
    </citation>
    <scope>NUCLEOTIDE SEQUENCE [LARGE SCALE GENOMIC DNA]</scope>
    <source>
        <strain evidence="8 9">DSM 44254</strain>
    </source>
</reference>
<feature type="transmembrane region" description="Helical" evidence="6">
    <location>
        <begin position="105"/>
        <end position="124"/>
    </location>
</feature>
<feature type="transmembrane region" description="Helical" evidence="6">
    <location>
        <begin position="80"/>
        <end position="99"/>
    </location>
</feature>
<evidence type="ECO:0000256" key="2">
    <source>
        <dbReference type="ARBA" id="ARBA00022448"/>
    </source>
</evidence>
<dbReference type="Gene3D" id="1.20.1250.20">
    <property type="entry name" value="MFS general substrate transporter like domains"/>
    <property type="match status" value="1"/>
</dbReference>
<evidence type="ECO:0000313" key="8">
    <source>
        <dbReference type="EMBL" id="ROO87273.1"/>
    </source>
</evidence>
<comment type="caution">
    <text evidence="8">The sequence shown here is derived from an EMBL/GenBank/DDBJ whole genome shotgun (WGS) entry which is preliminary data.</text>
</comment>
<feature type="transmembrane region" description="Helical" evidence="6">
    <location>
        <begin position="166"/>
        <end position="188"/>
    </location>
</feature>
<accession>A0A3N1D162</accession>
<feature type="transmembrane region" description="Helical" evidence="6">
    <location>
        <begin position="231"/>
        <end position="251"/>
    </location>
</feature>
<dbReference type="Pfam" id="PF07690">
    <property type="entry name" value="MFS_1"/>
    <property type="match status" value="1"/>
</dbReference>
<feature type="transmembrane region" description="Helical" evidence="6">
    <location>
        <begin position="200"/>
        <end position="219"/>
    </location>
</feature>
<dbReference type="EMBL" id="RJKE01000001">
    <property type="protein sequence ID" value="ROO87273.1"/>
    <property type="molecule type" value="Genomic_DNA"/>
</dbReference>
<dbReference type="RefSeq" id="WP_123666574.1">
    <property type="nucleotide sequence ID" value="NZ_RJKE01000001.1"/>
</dbReference>
<dbReference type="GO" id="GO:0005886">
    <property type="term" value="C:plasma membrane"/>
    <property type="evidence" value="ECO:0007669"/>
    <property type="project" value="UniProtKB-SubCell"/>
</dbReference>
<dbReference type="GO" id="GO:0022857">
    <property type="term" value="F:transmembrane transporter activity"/>
    <property type="evidence" value="ECO:0007669"/>
    <property type="project" value="InterPro"/>
</dbReference>
<feature type="transmembrane region" description="Helical" evidence="6">
    <location>
        <begin position="47"/>
        <end position="68"/>
    </location>
</feature>
<dbReference type="InterPro" id="IPR036259">
    <property type="entry name" value="MFS_trans_sf"/>
</dbReference>
<dbReference type="AlphaFoldDB" id="A0A3N1D162"/>
<evidence type="ECO:0000256" key="1">
    <source>
        <dbReference type="ARBA" id="ARBA00004651"/>
    </source>
</evidence>
<evidence type="ECO:0000256" key="4">
    <source>
        <dbReference type="ARBA" id="ARBA00022989"/>
    </source>
</evidence>
<gene>
    <name evidence="8" type="ORF">EDD29_4868</name>
</gene>
<dbReference type="InterPro" id="IPR011701">
    <property type="entry name" value="MFS"/>
</dbReference>
<keyword evidence="5 6" id="KW-0472">Membrane</keyword>
<evidence type="ECO:0000256" key="5">
    <source>
        <dbReference type="ARBA" id="ARBA00023136"/>
    </source>
</evidence>
<evidence type="ECO:0000256" key="3">
    <source>
        <dbReference type="ARBA" id="ARBA00022692"/>
    </source>
</evidence>
<evidence type="ECO:0000256" key="6">
    <source>
        <dbReference type="SAM" id="Phobius"/>
    </source>
</evidence>
<dbReference type="InterPro" id="IPR020846">
    <property type="entry name" value="MFS_dom"/>
</dbReference>
<protein>
    <submittedName>
        <fullName evidence="8">MFS transporter</fullName>
    </submittedName>
</protein>
<dbReference type="PANTHER" id="PTHR42718">
    <property type="entry name" value="MAJOR FACILITATOR SUPERFAMILY MULTIDRUG TRANSPORTER MFSC"/>
    <property type="match status" value="1"/>
</dbReference>
<organism evidence="8 9">
    <name type="scientific">Actinocorallia herbida</name>
    <dbReference type="NCBI Taxonomy" id="58109"/>
    <lineage>
        <taxon>Bacteria</taxon>
        <taxon>Bacillati</taxon>
        <taxon>Actinomycetota</taxon>
        <taxon>Actinomycetes</taxon>
        <taxon>Streptosporangiales</taxon>
        <taxon>Thermomonosporaceae</taxon>
        <taxon>Actinocorallia</taxon>
    </lineage>
</organism>
<evidence type="ECO:0000313" key="9">
    <source>
        <dbReference type="Proteomes" id="UP000272400"/>
    </source>
</evidence>
<feature type="transmembrane region" description="Helical" evidence="6">
    <location>
        <begin position="337"/>
        <end position="359"/>
    </location>
</feature>
<evidence type="ECO:0000259" key="7">
    <source>
        <dbReference type="PROSITE" id="PS50850"/>
    </source>
</evidence>
<feature type="domain" description="Major facilitator superfamily (MFS) profile" evidence="7">
    <location>
        <begin position="14"/>
        <end position="469"/>
    </location>
</feature>